<evidence type="ECO:0000256" key="2">
    <source>
        <dbReference type="SAM" id="MobiDB-lite"/>
    </source>
</evidence>
<proteinExistence type="predicted"/>
<keyword evidence="1" id="KW-0175">Coiled coil</keyword>
<feature type="compositionally biased region" description="Basic and acidic residues" evidence="2">
    <location>
        <begin position="214"/>
        <end position="226"/>
    </location>
</feature>
<feature type="coiled-coil region" evidence="1">
    <location>
        <begin position="646"/>
        <end position="704"/>
    </location>
</feature>
<reference evidence="3" key="1">
    <citation type="submission" date="2024-02" db="EMBL/GenBank/DDBJ databases">
        <authorList>
            <consortium name="ELIXIR-Norway"/>
            <consortium name="Elixir Norway"/>
        </authorList>
    </citation>
    <scope>NUCLEOTIDE SEQUENCE</scope>
</reference>
<accession>A0ABP0UN17</accession>
<evidence type="ECO:0000256" key="1">
    <source>
        <dbReference type="SAM" id="Coils"/>
    </source>
</evidence>
<evidence type="ECO:0000313" key="3">
    <source>
        <dbReference type="EMBL" id="CAK9225710.1"/>
    </source>
</evidence>
<gene>
    <name evidence="3" type="ORF">CSSPTR1EN2_LOCUS17824</name>
</gene>
<protein>
    <submittedName>
        <fullName evidence="3">Uncharacterized protein</fullName>
    </submittedName>
</protein>
<evidence type="ECO:0000313" key="4">
    <source>
        <dbReference type="Proteomes" id="UP001497512"/>
    </source>
</evidence>
<dbReference type="PANTHER" id="PTHR36390">
    <property type="entry name" value="MYOSIN HEAVY CHAIN-LIKE PROTEIN"/>
    <property type="match status" value="1"/>
</dbReference>
<sequence length="807" mass="92214">MANVSRKWKSSTWRLGKSRAKEPEMVESPLPYGWSFAHDLDHREQNHQLQSESAIGVPLDKQSSIHVQGRLSESPEVHERLERLVSESTKRPGHARSDSAGSLRMASHVSNIINFEQAYNKLKGEWDMFEEFFLAEQTRVCCVEEEFVAKEVEFASVMHEASRAADLERELKSSSDYCAKLEQQIQEKTLEAKAANEHIRTYISRNQVAESSEQEQRMKELEDEQSRTNASLKLEVTRLKEQLARSDARCLETKQALDSKSIEVHLMKERVRRIEGHLAESEEEGTRLQEKILILEEEVSKLQADNMELQLQLELESNNEAKLEEDWINERAEWEARVAHLETELNLASCTNGELDFLITPMKGASDRTLGSPRTPTGRFSIQTLLDLGEASLEVEDDFHELRLKHADAEVQKKEQQLVELREIVSQVKVELAAEKEKAKEEAEDLTQEMAELRYQLMEMVEQERELRAQVEQASVLRVEELEAQVKDARKEVLHSLVRRREAEQNAEGCTLEVQRLQLANENLKKGLKEAKENAMQAKEEAEAEVQQAKKDAQHLAESNLELEKQVTEVRAACDCLSSENLHLRRSLDEAMAGTVKLEQTLVKKESEYLSLLEIERNALETSMTTAVAKFEEKVLSFEKKESQFISLLEQERKELEASKAALVNYEKEQISLLEKESEYLAVIKELRKQLEVLETTVANLKKEQQADGLTKMELVNNTHDKEMQTTGISLSLSREEGNDSPLEANPEIAALERETEGLDSEKSKVKHLHRDCPEENTFSSEHEIAQNSPGLFLLDSCIVVVTEYST</sequence>
<feature type="region of interest" description="Disordered" evidence="2">
    <location>
        <begin position="1"/>
        <end position="24"/>
    </location>
</feature>
<dbReference type="Proteomes" id="UP001497512">
    <property type="component" value="Chromosome 5"/>
</dbReference>
<keyword evidence="4" id="KW-1185">Reference proteome</keyword>
<name>A0ABP0UN17_9BRYO</name>
<organism evidence="3 4">
    <name type="scientific">Sphagnum troendelagicum</name>
    <dbReference type="NCBI Taxonomy" id="128251"/>
    <lineage>
        <taxon>Eukaryota</taxon>
        <taxon>Viridiplantae</taxon>
        <taxon>Streptophyta</taxon>
        <taxon>Embryophyta</taxon>
        <taxon>Bryophyta</taxon>
        <taxon>Sphagnophytina</taxon>
        <taxon>Sphagnopsida</taxon>
        <taxon>Sphagnales</taxon>
        <taxon>Sphagnaceae</taxon>
        <taxon>Sphagnum</taxon>
    </lineage>
</organism>
<dbReference type="PANTHER" id="PTHR36390:SF1">
    <property type="entry name" value="MYOSIN HEAVY CHAIN-LIKE PROTEIN"/>
    <property type="match status" value="1"/>
</dbReference>
<feature type="region of interest" description="Disordered" evidence="2">
    <location>
        <begin position="205"/>
        <end position="226"/>
    </location>
</feature>
<dbReference type="EMBL" id="OZ019897">
    <property type="protein sequence ID" value="CAK9225710.1"/>
    <property type="molecule type" value="Genomic_DNA"/>
</dbReference>
<feature type="coiled-coil region" evidence="1">
    <location>
        <begin position="404"/>
        <end position="566"/>
    </location>
</feature>